<evidence type="ECO:0000313" key="1">
    <source>
        <dbReference type="EMBL" id="KAJ3084432.1"/>
    </source>
</evidence>
<accession>A0AAD5XB50</accession>
<comment type="caution">
    <text evidence="1">The sequence shown here is derived from an EMBL/GenBank/DDBJ whole genome shotgun (WGS) entry which is preliminary data.</text>
</comment>
<feature type="non-terminal residue" evidence="1">
    <location>
        <position position="1"/>
    </location>
</feature>
<dbReference type="EMBL" id="JADGJH010004747">
    <property type="protein sequence ID" value="KAJ3084432.1"/>
    <property type="molecule type" value="Genomic_DNA"/>
</dbReference>
<sequence>GWDKSTRYFPVRYNFKTFVISPWADPIAPGDFTSENTVNPFLNERLQQLENDQSLNPLGKSCVSASLKIIPAAHGGPGKLHIFLKHICTKYSTMKEHLISVE</sequence>
<evidence type="ECO:0000313" key="2">
    <source>
        <dbReference type="Proteomes" id="UP001211907"/>
    </source>
</evidence>
<name>A0AAD5XB50_9FUNG</name>
<proteinExistence type="predicted"/>
<keyword evidence="2" id="KW-1185">Reference proteome</keyword>
<organism evidence="1 2">
    <name type="scientific">Physocladia obscura</name>
    <dbReference type="NCBI Taxonomy" id="109957"/>
    <lineage>
        <taxon>Eukaryota</taxon>
        <taxon>Fungi</taxon>
        <taxon>Fungi incertae sedis</taxon>
        <taxon>Chytridiomycota</taxon>
        <taxon>Chytridiomycota incertae sedis</taxon>
        <taxon>Chytridiomycetes</taxon>
        <taxon>Chytridiales</taxon>
        <taxon>Chytriomycetaceae</taxon>
        <taxon>Physocladia</taxon>
    </lineage>
</organism>
<dbReference type="Proteomes" id="UP001211907">
    <property type="component" value="Unassembled WGS sequence"/>
</dbReference>
<protein>
    <submittedName>
        <fullName evidence="1">Uncharacterized protein</fullName>
    </submittedName>
</protein>
<gene>
    <name evidence="1" type="ORF">HK100_009294</name>
</gene>
<reference evidence="1" key="1">
    <citation type="submission" date="2020-05" db="EMBL/GenBank/DDBJ databases">
        <title>Phylogenomic resolution of chytrid fungi.</title>
        <authorList>
            <person name="Stajich J.E."/>
            <person name="Amses K."/>
            <person name="Simmons R."/>
            <person name="Seto K."/>
            <person name="Myers J."/>
            <person name="Bonds A."/>
            <person name="Quandt C.A."/>
            <person name="Barry K."/>
            <person name="Liu P."/>
            <person name="Grigoriev I."/>
            <person name="Longcore J.E."/>
            <person name="James T.Y."/>
        </authorList>
    </citation>
    <scope>NUCLEOTIDE SEQUENCE</scope>
    <source>
        <strain evidence="1">JEL0513</strain>
    </source>
</reference>
<dbReference type="AlphaFoldDB" id="A0AAD5XB50"/>